<evidence type="ECO:0000259" key="11">
    <source>
        <dbReference type="PROSITE" id="PS52015"/>
    </source>
</evidence>
<dbReference type="Pfam" id="PF05569">
    <property type="entry name" value="Peptidase_M56"/>
    <property type="match status" value="1"/>
</dbReference>
<organism evidence="12 13">
    <name type="scientific">Flavilitoribacter nigricans (strain ATCC 23147 / DSM 23189 / NBRC 102662 / NCIMB 1420 / SS-2)</name>
    <name type="common">Lewinella nigricans</name>
    <dbReference type="NCBI Taxonomy" id="1122177"/>
    <lineage>
        <taxon>Bacteria</taxon>
        <taxon>Pseudomonadati</taxon>
        <taxon>Bacteroidota</taxon>
        <taxon>Saprospiria</taxon>
        <taxon>Saprospirales</taxon>
        <taxon>Lewinellaceae</taxon>
        <taxon>Flavilitoribacter</taxon>
    </lineage>
</organism>
<dbReference type="InterPro" id="IPR037066">
    <property type="entry name" value="Plug_dom_sf"/>
</dbReference>
<dbReference type="PANTHER" id="PTHR33446">
    <property type="entry name" value="PROTEIN TONB-RELATED"/>
    <property type="match status" value="1"/>
</dbReference>
<keyword evidence="7" id="KW-0653">Protein transport</keyword>
<evidence type="ECO:0000256" key="1">
    <source>
        <dbReference type="ARBA" id="ARBA00004383"/>
    </source>
</evidence>
<dbReference type="GO" id="GO:0055085">
    <property type="term" value="P:transmembrane transport"/>
    <property type="evidence" value="ECO:0007669"/>
    <property type="project" value="InterPro"/>
</dbReference>
<accession>A0A2D0NGN1</accession>
<keyword evidence="5" id="KW-0997">Cell inner membrane</keyword>
<dbReference type="InterPro" id="IPR026444">
    <property type="entry name" value="Secre_tail"/>
</dbReference>
<dbReference type="NCBIfam" id="TIGR04183">
    <property type="entry name" value="Por_Secre_tail"/>
    <property type="match status" value="1"/>
</dbReference>
<keyword evidence="6 10" id="KW-0812">Transmembrane</keyword>
<proteinExistence type="inferred from homology"/>
<evidence type="ECO:0000313" key="13">
    <source>
        <dbReference type="Proteomes" id="UP000223913"/>
    </source>
</evidence>
<evidence type="ECO:0000256" key="7">
    <source>
        <dbReference type="ARBA" id="ARBA00022927"/>
    </source>
</evidence>
<keyword evidence="13" id="KW-1185">Reference proteome</keyword>
<comment type="similarity">
    <text evidence="2">Belongs to the TonB family.</text>
</comment>
<dbReference type="Gene3D" id="3.30.1150.10">
    <property type="match status" value="2"/>
</dbReference>
<dbReference type="AlphaFoldDB" id="A0A2D0NGN1"/>
<feature type="transmembrane region" description="Helical" evidence="10">
    <location>
        <begin position="34"/>
        <end position="53"/>
    </location>
</feature>
<evidence type="ECO:0000256" key="3">
    <source>
        <dbReference type="ARBA" id="ARBA00022448"/>
    </source>
</evidence>
<dbReference type="GO" id="GO:0031992">
    <property type="term" value="F:energy transducer activity"/>
    <property type="evidence" value="ECO:0007669"/>
    <property type="project" value="TreeGrafter"/>
</dbReference>
<dbReference type="InterPro" id="IPR008756">
    <property type="entry name" value="Peptidase_M56"/>
</dbReference>
<comment type="subcellular location">
    <subcellularLocation>
        <location evidence="1">Cell inner membrane</location>
        <topology evidence="1">Single-pass membrane protein</topology>
        <orientation evidence="1">Periplasmic side</orientation>
    </subcellularLocation>
</comment>
<evidence type="ECO:0000256" key="4">
    <source>
        <dbReference type="ARBA" id="ARBA00022475"/>
    </source>
</evidence>
<evidence type="ECO:0000256" key="9">
    <source>
        <dbReference type="ARBA" id="ARBA00023136"/>
    </source>
</evidence>
<dbReference type="OrthoDB" id="9814002at2"/>
<name>A0A2D0NGN1_FLAN2</name>
<dbReference type="Pfam" id="PF18962">
    <property type="entry name" value="Por_Secre_tail"/>
    <property type="match status" value="1"/>
</dbReference>
<keyword evidence="9 10" id="KW-0472">Membrane</keyword>
<dbReference type="PROSITE" id="PS52015">
    <property type="entry name" value="TONB_CTD"/>
    <property type="match status" value="2"/>
</dbReference>
<comment type="caution">
    <text evidence="12">The sequence shown here is derived from an EMBL/GenBank/DDBJ whole genome shotgun (WGS) entry which is preliminary data.</text>
</comment>
<dbReference type="Pfam" id="PF03544">
    <property type="entry name" value="TonB_C"/>
    <property type="match status" value="2"/>
</dbReference>
<keyword evidence="8 10" id="KW-1133">Transmembrane helix</keyword>
<dbReference type="EMBL" id="PDUD01000010">
    <property type="protein sequence ID" value="PHN07329.1"/>
    <property type="molecule type" value="Genomic_DNA"/>
</dbReference>
<evidence type="ECO:0000256" key="5">
    <source>
        <dbReference type="ARBA" id="ARBA00022519"/>
    </source>
</evidence>
<feature type="transmembrane region" description="Helical" evidence="10">
    <location>
        <begin position="99"/>
        <end position="120"/>
    </location>
</feature>
<dbReference type="GO" id="GO:0015031">
    <property type="term" value="P:protein transport"/>
    <property type="evidence" value="ECO:0007669"/>
    <property type="project" value="UniProtKB-KW"/>
</dbReference>
<dbReference type="InterPro" id="IPR037682">
    <property type="entry name" value="TonB_C"/>
</dbReference>
<dbReference type="GO" id="GO:0098797">
    <property type="term" value="C:plasma membrane protein complex"/>
    <property type="evidence" value="ECO:0007669"/>
    <property type="project" value="TreeGrafter"/>
</dbReference>
<protein>
    <recommendedName>
        <fullName evidence="11">TonB C-terminal domain-containing protein</fullName>
    </recommendedName>
</protein>
<dbReference type="NCBIfam" id="TIGR01352">
    <property type="entry name" value="tonB_Cterm"/>
    <property type="match status" value="2"/>
</dbReference>
<evidence type="ECO:0000256" key="2">
    <source>
        <dbReference type="ARBA" id="ARBA00006555"/>
    </source>
</evidence>
<feature type="transmembrane region" description="Helical" evidence="10">
    <location>
        <begin position="269"/>
        <end position="290"/>
    </location>
</feature>
<evidence type="ECO:0000256" key="10">
    <source>
        <dbReference type="SAM" id="Phobius"/>
    </source>
</evidence>
<dbReference type="Gene3D" id="2.170.130.10">
    <property type="entry name" value="TonB-dependent receptor, plug domain"/>
    <property type="match status" value="3"/>
</dbReference>
<dbReference type="InterPro" id="IPR006260">
    <property type="entry name" value="TonB/TolA_C"/>
</dbReference>
<dbReference type="CDD" id="cd07341">
    <property type="entry name" value="M56_BlaR1_MecR1_like"/>
    <property type="match status" value="1"/>
</dbReference>
<keyword evidence="3" id="KW-0813">Transport</keyword>
<dbReference type="PANTHER" id="PTHR33446:SF2">
    <property type="entry name" value="PROTEIN TONB"/>
    <property type="match status" value="1"/>
</dbReference>
<evidence type="ECO:0000313" key="12">
    <source>
        <dbReference type="EMBL" id="PHN07329.1"/>
    </source>
</evidence>
<dbReference type="Proteomes" id="UP000223913">
    <property type="component" value="Unassembled WGS sequence"/>
</dbReference>
<sequence length="1020" mass="114953">MIAYLLDVSLCWLTFYLLYYFWLSNETFFHLNRWYLLGTLVLGLIIPFVPSPFGMQVQESEWVTLYVAPLNMGLESLEVTVTAPGAAEQHFDWMLLLKWIYWGGVFLTAFRFLSGIWRISTLYLRAEHIRVGQYRVALTDEPHLPFSFFRVVFKSKLGNLDEFAEEKITDHELAHVRGWHTIDVLLVELVSIFLWCSPPVYLYRRSLRIVHEYIADSAAIRTGEKKKYGHLLIRQSQSGLQLALANHFIQSQLKKRIMMMTKTRSRRQAFLKYLPVIPLLVVAMVVFSNWEAVANDSLDLLGNSPSNERVTENATLNEDFDPKVLEKKMRAILDKAKKLEADGEGTQEEQYLIDQFAVLHENWSQKYPEHRSNILQVTKKVAEEFRLFLVIEDGQIQKAFDRYGVQLFTRGQRVEMPASFKETGSIKLNGDGNPYVLINEKPAPADWKETLDKSNIESVNVLKGESAIKAYGEKAKDGAVLIYTKDFEKEIQLKGEGEPYVLINDQPAPADWKSSIDKENIAKVNVLKGEAAIAAYGEKAKDGAIQIYTKDFKKANNETDNQYKEAPSAKVIISKLGHAPVDPLFILDGEVFEGDINDLDPNDIEMIDVLKGESAIKEFGEAGANGVVRISTKDRPYDVSPIFPGCEDLEGEDQLNCSRKGFLMNVYKNIRYPASARNAHIEGMIVVKYTIGTDGKVKNAMIHRGIDEALDNEVLRVINELPDWKPALKDGKPVAVDMILPVQFNIEGDEEESRAAKKAIGNENYKESKRAYLEKMAIDGQVAEEIVVTGYGQTRSPLEAFKIAEEMPRFPGCEGVDVAERQNCADKNMIDFIYKNVTYTEAAKKAGTSGTVVVSFVVGKNGKIRDVRILKGLGHGLNESVLNMIDKMPDWIPGRQDGKLVDVIFNLPVRFKTTSVERPATTVKVNGPDQQPATTMLDLKNFKAAPNPTNGLINLRFQAEAQPLQVRVLTAQGQAVYQRNIPQFNGNFDEQIDLSDAPKGTLFISVQQGEKMYTSTVIVQ</sequence>
<keyword evidence="4" id="KW-1003">Cell membrane</keyword>
<dbReference type="RefSeq" id="WP_099149259.1">
    <property type="nucleotide sequence ID" value="NZ_PDUD01000010.1"/>
</dbReference>
<feature type="transmembrane region" description="Helical" evidence="10">
    <location>
        <begin position="6"/>
        <end position="22"/>
    </location>
</feature>
<dbReference type="SUPFAM" id="SSF74653">
    <property type="entry name" value="TolA/TonB C-terminal domain"/>
    <property type="match status" value="2"/>
</dbReference>
<evidence type="ECO:0000256" key="6">
    <source>
        <dbReference type="ARBA" id="ARBA00022692"/>
    </source>
</evidence>
<reference evidence="12 13" key="1">
    <citation type="submission" date="2017-10" db="EMBL/GenBank/DDBJ databases">
        <title>The draft genome sequence of Lewinella nigricans NBRC 102662.</title>
        <authorList>
            <person name="Wang K."/>
        </authorList>
    </citation>
    <scope>NUCLEOTIDE SEQUENCE [LARGE SCALE GENOMIC DNA]</scope>
    <source>
        <strain evidence="12 13">NBRC 102662</strain>
    </source>
</reference>
<feature type="domain" description="TonB C-terminal" evidence="11">
    <location>
        <begin position="657"/>
        <end position="753"/>
    </location>
</feature>
<feature type="domain" description="TonB C-terminal" evidence="11">
    <location>
        <begin position="824"/>
        <end position="920"/>
    </location>
</feature>
<dbReference type="InterPro" id="IPR051045">
    <property type="entry name" value="TonB-dependent_transducer"/>
</dbReference>
<gene>
    <name evidence="12" type="ORF">CRP01_06780</name>
</gene>
<evidence type="ECO:0000256" key="8">
    <source>
        <dbReference type="ARBA" id="ARBA00022989"/>
    </source>
</evidence>